<evidence type="ECO:0000259" key="3">
    <source>
        <dbReference type="PROSITE" id="PS50888"/>
    </source>
</evidence>
<reference evidence="4" key="1">
    <citation type="journal article" date="2023" name="Mol. Phylogenet. Evol.">
        <title>Genome-scale phylogeny and comparative genomics of the fungal order Sordariales.</title>
        <authorList>
            <person name="Hensen N."/>
            <person name="Bonometti L."/>
            <person name="Westerberg I."/>
            <person name="Brannstrom I.O."/>
            <person name="Guillou S."/>
            <person name="Cros-Aarteil S."/>
            <person name="Calhoun S."/>
            <person name="Haridas S."/>
            <person name="Kuo A."/>
            <person name="Mondo S."/>
            <person name="Pangilinan J."/>
            <person name="Riley R."/>
            <person name="LaButti K."/>
            <person name="Andreopoulos B."/>
            <person name="Lipzen A."/>
            <person name="Chen C."/>
            <person name="Yan M."/>
            <person name="Daum C."/>
            <person name="Ng V."/>
            <person name="Clum A."/>
            <person name="Steindorff A."/>
            <person name="Ohm R.A."/>
            <person name="Martin F."/>
            <person name="Silar P."/>
            <person name="Natvig D.O."/>
            <person name="Lalanne C."/>
            <person name="Gautier V."/>
            <person name="Ament-Velasquez S.L."/>
            <person name="Kruys A."/>
            <person name="Hutchinson M.I."/>
            <person name="Powell A.J."/>
            <person name="Barry K."/>
            <person name="Miller A.N."/>
            <person name="Grigoriev I.V."/>
            <person name="Debuchy R."/>
            <person name="Gladieux P."/>
            <person name="Hiltunen Thoren M."/>
            <person name="Johannesson H."/>
        </authorList>
    </citation>
    <scope>NUCLEOTIDE SEQUENCE</scope>
    <source>
        <strain evidence="4">PSN293</strain>
    </source>
</reference>
<dbReference type="Pfam" id="PF00010">
    <property type="entry name" value="HLH"/>
    <property type="match status" value="1"/>
</dbReference>
<proteinExistence type="predicted"/>
<keyword evidence="1" id="KW-0175">Coiled coil</keyword>
<feature type="region of interest" description="Disordered" evidence="2">
    <location>
        <begin position="79"/>
        <end position="103"/>
    </location>
</feature>
<dbReference type="InterPro" id="IPR011598">
    <property type="entry name" value="bHLH_dom"/>
</dbReference>
<feature type="compositionally biased region" description="Low complexity" evidence="2">
    <location>
        <begin position="86"/>
        <end position="97"/>
    </location>
</feature>
<gene>
    <name evidence="4" type="ORF">QBC37DRAFT_372365</name>
</gene>
<evidence type="ECO:0000256" key="2">
    <source>
        <dbReference type="SAM" id="MobiDB-lite"/>
    </source>
</evidence>
<feature type="compositionally biased region" description="Basic residues" evidence="2">
    <location>
        <begin position="148"/>
        <end position="158"/>
    </location>
</feature>
<keyword evidence="5" id="KW-1185">Reference proteome</keyword>
<dbReference type="PANTHER" id="PTHR47336:SF2">
    <property type="entry name" value="TRANSCRIPTION FACTOR HMS1-RELATED"/>
    <property type="match status" value="1"/>
</dbReference>
<accession>A0AAN7B6Z2</accession>
<feature type="compositionally biased region" description="Low complexity" evidence="2">
    <location>
        <begin position="132"/>
        <end position="146"/>
    </location>
</feature>
<reference evidence="4" key="2">
    <citation type="submission" date="2023-05" db="EMBL/GenBank/DDBJ databases">
        <authorList>
            <consortium name="Lawrence Berkeley National Laboratory"/>
            <person name="Steindorff A."/>
            <person name="Hensen N."/>
            <person name="Bonometti L."/>
            <person name="Westerberg I."/>
            <person name="Brannstrom I.O."/>
            <person name="Guillou S."/>
            <person name="Cros-Aarteil S."/>
            <person name="Calhoun S."/>
            <person name="Haridas S."/>
            <person name="Kuo A."/>
            <person name="Mondo S."/>
            <person name="Pangilinan J."/>
            <person name="Riley R."/>
            <person name="Labutti K."/>
            <person name="Andreopoulos B."/>
            <person name="Lipzen A."/>
            <person name="Chen C."/>
            <person name="Yanf M."/>
            <person name="Daum C."/>
            <person name="Ng V."/>
            <person name="Clum A."/>
            <person name="Ohm R."/>
            <person name="Martin F."/>
            <person name="Silar P."/>
            <person name="Natvig D."/>
            <person name="Lalanne C."/>
            <person name="Gautier V."/>
            <person name="Ament-Velasquez S.L."/>
            <person name="Kruys A."/>
            <person name="Hutchinson M.I."/>
            <person name="Powell A.J."/>
            <person name="Barry K."/>
            <person name="Miller A.N."/>
            <person name="Grigoriev I.V."/>
            <person name="Debuchy R."/>
            <person name="Gladieux P."/>
            <person name="Thoren M.H."/>
            <person name="Johannesson H."/>
        </authorList>
    </citation>
    <scope>NUCLEOTIDE SEQUENCE</scope>
    <source>
        <strain evidence="4">PSN293</strain>
    </source>
</reference>
<dbReference type="SMART" id="SM00353">
    <property type="entry name" value="HLH"/>
    <property type="match status" value="1"/>
</dbReference>
<sequence>MFSQDTSFLTPAWPTDAMSTSQFNNASWESTQTWGDDDVDINSFFSLPSSIEDASIGVKSPLAPHQTMAEFYWSLAANSSHPGADSKSNGSPSSTSSTWQPFVAPLTPPAAEYAFSSESGQSTPVLDYGALSPASTSSGSSNSATSKPTKKLRTSTRKSVKDEQKTQRSHHSAPNTKEAKMQRAKNCHNLVEKKYRNRLNNNFELLLTTVTELRRQQGSADEFGMAMEDDDDEASLSSKATGKGDLNHERSMSKSDVLRLARETVLDLERKNKALLREVERLKAIANNGYC</sequence>
<dbReference type="PANTHER" id="PTHR47336">
    <property type="entry name" value="TRANSCRIPTION FACTOR HMS1-RELATED"/>
    <property type="match status" value="1"/>
</dbReference>
<evidence type="ECO:0000313" key="5">
    <source>
        <dbReference type="Proteomes" id="UP001301769"/>
    </source>
</evidence>
<feature type="coiled-coil region" evidence="1">
    <location>
        <begin position="258"/>
        <end position="285"/>
    </location>
</feature>
<evidence type="ECO:0000256" key="1">
    <source>
        <dbReference type="SAM" id="Coils"/>
    </source>
</evidence>
<feature type="domain" description="BHLH" evidence="3">
    <location>
        <begin position="183"/>
        <end position="268"/>
    </location>
</feature>
<dbReference type="GO" id="GO:0046983">
    <property type="term" value="F:protein dimerization activity"/>
    <property type="evidence" value="ECO:0007669"/>
    <property type="project" value="InterPro"/>
</dbReference>
<organism evidence="4 5">
    <name type="scientific">Rhypophila decipiens</name>
    <dbReference type="NCBI Taxonomy" id="261697"/>
    <lineage>
        <taxon>Eukaryota</taxon>
        <taxon>Fungi</taxon>
        <taxon>Dikarya</taxon>
        <taxon>Ascomycota</taxon>
        <taxon>Pezizomycotina</taxon>
        <taxon>Sordariomycetes</taxon>
        <taxon>Sordariomycetidae</taxon>
        <taxon>Sordariales</taxon>
        <taxon>Naviculisporaceae</taxon>
        <taxon>Rhypophila</taxon>
    </lineage>
</organism>
<comment type="caution">
    <text evidence="4">The sequence shown here is derived from an EMBL/GenBank/DDBJ whole genome shotgun (WGS) entry which is preliminary data.</text>
</comment>
<name>A0AAN7B6Z2_9PEZI</name>
<dbReference type="Proteomes" id="UP001301769">
    <property type="component" value="Unassembled WGS sequence"/>
</dbReference>
<dbReference type="EMBL" id="MU858084">
    <property type="protein sequence ID" value="KAK4215061.1"/>
    <property type="molecule type" value="Genomic_DNA"/>
</dbReference>
<protein>
    <recommendedName>
        <fullName evidence="3">BHLH domain-containing protein</fullName>
    </recommendedName>
</protein>
<feature type="region of interest" description="Disordered" evidence="2">
    <location>
        <begin position="126"/>
        <end position="183"/>
    </location>
</feature>
<dbReference type="SUPFAM" id="SSF47459">
    <property type="entry name" value="HLH, helix-loop-helix DNA-binding domain"/>
    <property type="match status" value="1"/>
</dbReference>
<feature type="region of interest" description="Disordered" evidence="2">
    <location>
        <begin position="226"/>
        <end position="250"/>
    </location>
</feature>
<dbReference type="InterPro" id="IPR036638">
    <property type="entry name" value="HLH_DNA-bd_sf"/>
</dbReference>
<dbReference type="PROSITE" id="PS50888">
    <property type="entry name" value="BHLH"/>
    <property type="match status" value="1"/>
</dbReference>
<dbReference type="AlphaFoldDB" id="A0AAN7B6Z2"/>
<dbReference type="InterPro" id="IPR052099">
    <property type="entry name" value="Regulatory_TF_Diverse"/>
</dbReference>
<evidence type="ECO:0000313" key="4">
    <source>
        <dbReference type="EMBL" id="KAK4215061.1"/>
    </source>
</evidence>
<dbReference type="Gene3D" id="4.10.280.10">
    <property type="entry name" value="Helix-loop-helix DNA-binding domain"/>
    <property type="match status" value="1"/>
</dbReference>